<dbReference type="Proteomes" id="UP000316270">
    <property type="component" value="Chromosome 11"/>
</dbReference>
<reference evidence="10 11" key="1">
    <citation type="submission" date="2019-07" db="EMBL/GenBank/DDBJ databases">
        <title>Finished genome of Venturia effusa.</title>
        <authorList>
            <person name="Young C.A."/>
            <person name="Cox M.P."/>
            <person name="Ganley A.R.D."/>
            <person name="David W.J."/>
        </authorList>
    </citation>
    <scope>NUCLEOTIDE SEQUENCE [LARGE SCALE GENOMIC DNA]</scope>
    <source>
        <strain evidence="11">albino</strain>
    </source>
</reference>
<keyword evidence="3" id="KW-0862">Zinc</keyword>
<dbReference type="GO" id="GO:0003677">
    <property type="term" value="F:DNA binding"/>
    <property type="evidence" value="ECO:0007669"/>
    <property type="project" value="UniProtKB-KW"/>
</dbReference>
<accession>A0A517LG63</accession>
<keyword evidence="4" id="KW-0805">Transcription regulation</keyword>
<evidence type="ECO:0000259" key="9">
    <source>
        <dbReference type="PROSITE" id="PS50048"/>
    </source>
</evidence>
<dbReference type="PROSITE" id="PS50048">
    <property type="entry name" value="ZN2_CY6_FUNGAL_2"/>
    <property type="match status" value="1"/>
</dbReference>
<protein>
    <recommendedName>
        <fullName evidence="9">Zn(2)-C6 fungal-type domain-containing protein</fullName>
    </recommendedName>
</protein>
<dbReference type="InterPro" id="IPR001138">
    <property type="entry name" value="Zn2Cys6_DnaBD"/>
</dbReference>
<dbReference type="SMART" id="SM00066">
    <property type="entry name" value="GAL4"/>
    <property type="match status" value="1"/>
</dbReference>
<feature type="region of interest" description="Disordered" evidence="8">
    <location>
        <begin position="14"/>
        <end position="48"/>
    </location>
</feature>
<dbReference type="CDD" id="cd00067">
    <property type="entry name" value="GAL4"/>
    <property type="match status" value="1"/>
</dbReference>
<evidence type="ECO:0000256" key="1">
    <source>
        <dbReference type="ARBA" id="ARBA00004123"/>
    </source>
</evidence>
<dbReference type="PANTHER" id="PTHR31313">
    <property type="entry name" value="TY1 ENHANCER ACTIVATOR"/>
    <property type="match status" value="1"/>
</dbReference>
<dbReference type="PANTHER" id="PTHR31313:SF81">
    <property type="entry name" value="TY1 ENHANCER ACTIVATOR"/>
    <property type="match status" value="1"/>
</dbReference>
<feature type="compositionally biased region" description="Pro residues" evidence="8">
    <location>
        <begin position="237"/>
        <end position="246"/>
    </location>
</feature>
<proteinExistence type="predicted"/>
<evidence type="ECO:0000256" key="6">
    <source>
        <dbReference type="ARBA" id="ARBA00023163"/>
    </source>
</evidence>
<feature type="compositionally biased region" description="Polar residues" evidence="8">
    <location>
        <begin position="208"/>
        <end position="220"/>
    </location>
</feature>
<dbReference type="InterPro" id="IPR036864">
    <property type="entry name" value="Zn2-C6_fun-type_DNA-bd_sf"/>
</dbReference>
<dbReference type="InterPro" id="IPR051615">
    <property type="entry name" value="Transcr_Regulatory_Elem"/>
</dbReference>
<comment type="subcellular location">
    <subcellularLocation>
        <location evidence="1">Nucleus</location>
    </subcellularLocation>
</comment>
<name>A0A517LG63_9PEZI</name>
<feature type="domain" description="Zn(2)-C6 fungal-type" evidence="9">
    <location>
        <begin position="61"/>
        <end position="93"/>
    </location>
</feature>
<dbReference type="Pfam" id="PF00172">
    <property type="entry name" value="Zn_clus"/>
    <property type="match status" value="1"/>
</dbReference>
<keyword evidence="7" id="KW-0539">Nucleus</keyword>
<dbReference type="Gene3D" id="4.10.240.10">
    <property type="entry name" value="Zn(2)-C6 fungal-type DNA-binding domain"/>
    <property type="match status" value="1"/>
</dbReference>
<dbReference type="EMBL" id="CP042195">
    <property type="protein sequence ID" value="QDS74556.1"/>
    <property type="molecule type" value="Genomic_DNA"/>
</dbReference>
<dbReference type="AlphaFoldDB" id="A0A517LG63"/>
<keyword evidence="5" id="KW-0238">DNA-binding</keyword>
<dbReference type="GO" id="GO:0000981">
    <property type="term" value="F:DNA-binding transcription factor activity, RNA polymerase II-specific"/>
    <property type="evidence" value="ECO:0007669"/>
    <property type="project" value="InterPro"/>
</dbReference>
<evidence type="ECO:0000256" key="4">
    <source>
        <dbReference type="ARBA" id="ARBA00023015"/>
    </source>
</evidence>
<evidence type="ECO:0000256" key="8">
    <source>
        <dbReference type="SAM" id="MobiDB-lite"/>
    </source>
</evidence>
<keyword evidence="6" id="KW-0804">Transcription</keyword>
<evidence type="ECO:0000256" key="2">
    <source>
        <dbReference type="ARBA" id="ARBA00022723"/>
    </source>
</evidence>
<evidence type="ECO:0000256" key="7">
    <source>
        <dbReference type="ARBA" id="ARBA00023242"/>
    </source>
</evidence>
<dbReference type="OrthoDB" id="39175at2759"/>
<gene>
    <name evidence="10" type="ORF">FKW77_007915</name>
</gene>
<evidence type="ECO:0000256" key="3">
    <source>
        <dbReference type="ARBA" id="ARBA00022833"/>
    </source>
</evidence>
<evidence type="ECO:0000313" key="10">
    <source>
        <dbReference type="EMBL" id="QDS74556.1"/>
    </source>
</evidence>
<dbReference type="GO" id="GO:0005634">
    <property type="term" value="C:nucleus"/>
    <property type="evidence" value="ECO:0007669"/>
    <property type="project" value="UniProtKB-SubCell"/>
</dbReference>
<feature type="region of interest" description="Disordered" evidence="8">
    <location>
        <begin position="202"/>
        <end position="246"/>
    </location>
</feature>
<dbReference type="STRING" id="50376.A0A517LG63"/>
<keyword evidence="2" id="KW-0479">Metal-binding</keyword>
<evidence type="ECO:0000256" key="5">
    <source>
        <dbReference type="ARBA" id="ARBA00023125"/>
    </source>
</evidence>
<keyword evidence="11" id="KW-1185">Reference proteome</keyword>
<dbReference type="SUPFAM" id="SSF57701">
    <property type="entry name" value="Zn2/Cys6 DNA-binding domain"/>
    <property type="match status" value="1"/>
</dbReference>
<dbReference type="GO" id="GO:0008270">
    <property type="term" value="F:zinc ion binding"/>
    <property type="evidence" value="ECO:0007669"/>
    <property type="project" value="InterPro"/>
</dbReference>
<evidence type="ECO:0000313" key="11">
    <source>
        <dbReference type="Proteomes" id="UP000316270"/>
    </source>
</evidence>
<sequence length="246" mass="26712">MASCNQLPLAGQRLLLPAPSPRTTADGIMQGKGPDGADGADGVQSNASGKFLRRTKVTAVACQPCQRRKSKCDGQRPICSACNTKRSESECHYDSAGDQRRTSSLKERIQAKEREVRDLKTIIRTICADPSTVDLVRERLVLNDFSHSCDIANLFRTRDVAVQDSVTTLSQAGFSAATTSLGYNGFTVFQETLYGQPSFLNEGPAPSPTATAQSDWSSEVISGEEREEPDFMYEGQYPPPGAPSWP</sequence>
<organism evidence="10 11">
    <name type="scientific">Venturia effusa</name>
    <dbReference type="NCBI Taxonomy" id="50376"/>
    <lineage>
        <taxon>Eukaryota</taxon>
        <taxon>Fungi</taxon>
        <taxon>Dikarya</taxon>
        <taxon>Ascomycota</taxon>
        <taxon>Pezizomycotina</taxon>
        <taxon>Dothideomycetes</taxon>
        <taxon>Pleosporomycetidae</taxon>
        <taxon>Venturiales</taxon>
        <taxon>Venturiaceae</taxon>
        <taxon>Venturia</taxon>
    </lineage>
</organism>